<evidence type="ECO:0000256" key="3">
    <source>
        <dbReference type="ARBA" id="ARBA00022553"/>
    </source>
</evidence>
<dbReference type="SMART" id="SM00387">
    <property type="entry name" value="HATPase_c"/>
    <property type="match status" value="1"/>
</dbReference>
<evidence type="ECO:0000256" key="4">
    <source>
        <dbReference type="ARBA" id="ARBA00022777"/>
    </source>
</evidence>
<sequence>MEKILVIEDEINIARNIKQILDLSNFYTITADNGSEGVELAKEEMPDLILCDVMMPNLDGYQVLTELKKDGKTDNIPFIFLTAKSDRPYFRKGMELGADDYLTKPFTPDELFTAVNTCLAKHQKMKKQAQDKIDELSSRIQKALPHELYTPLNGMMVSASLLNEYAESMSVEEIKDMAKTLLDSSQRLHQISEKFVLYTYLEFLTNNSEKLEETRQKQYSCFTKTIIENIAKIEAEAFNRKSDLALEIEEASIKTSESDLHRIVKELVNNSFKFSHQGQQVKILSKISDDDSYHLFIINEGKCMTSEQLEEIGSFRQFHQEFFSQEGCGLGLAIVKKLINIYQGSIRIESLINNQTVVHIILPLGEA</sequence>
<dbReference type="Gene3D" id="1.10.287.130">
    <property type="match status" value="1"/>
</dbReference>
<evidence type="ECO:0000256" key="1">
    <source>
        <dbReference type="ARBA" id="ARBA00000085"/>
    </source>
</evidence>
<dbReference type="SUPFAM" id="SSF52172">
    <property type="entry name" value="CheY-like"/>
    <property type="match status" value="1"/>
</dbReference>
<dbReference type="InterPro" id="IPR036097">
    <property type="entry name" value="HisK_dim/P_sf"/>
</dbReference>
<dbReference type="EMBL" id="WMIA01000012">
    <property type="protein sequence ID" value="MTF39380.1"/>
    <property type="molecule type" value="Genomic_DNA"/>
</dbReference>
<evidence type="ECO:0000256" key="6">
    <source>
        <dbReference type="PROSITE-ProRule" id="PRU00169"/>
    </source>
</evidence>
<dbReference type="CDD" id="cd17574">
    <property type="entry name" value="REC_OmpR"/>
    <property type="match status" value="1"/>
</dbReference>
<dbReference type="InterPro" id="IPR003594">
    <property type="entry name" value="HATPase_dom"/>
</dbReference>
<evidence type="ECO:0000256" key="2">
    <source>
        <dbReference type="ARBA" id="ARBA00012438"/>
    </source>
</evidence>
<dbReference type="Gene3D" id="3.40.50.2300">
    <property type="match status" value="1"/>
</dbReference>
<evidence type="ECO:0000256" key="5">
    <source>
        <dbReference type="ARBA" id="ARBA00023012"/>
    </source>
</evidence>
<feature type="domain" description="Response regulatory" evidence="8">
    <location>
        <begin position="3"/>
        <end position="119"/>
    </location>
</feature>
<dbReference type="Gene3D" id="3.30.565.10">
    <property type="entry name" value="Histidine kinase-like ATPase, C-terminal domain"/>
    <property type="match status" value="1"/>
</dbReference>
<dbReference type="InterPro" id="IPR011006">
    <property type="entry name" value="CheY-like_superfamily"/>
</dbReference>
<proteinExistence type="predicted"/>
<dbReference type="Pfam" id="PF02518">
    <property type="entry name" value="HATPase_c"/>
    <property type="match status" value="1"/>
</dbReference>
<evidence type="ECO:0000259" key="7">
    <source>
        <dbReference type="PROSITE" id="PS50109"/>
    </source>
</evidence>
<dbReference type="CDD" id="cd00082">
    <property type="entry name" value="HisKA"/>
    <property type="match status" value="1"/>
</dbReference>
<dbReference type="Proteomes" id="UP000437131">
    <property type="component" value="Unassembled WGS sequence"/>
</dbReference>
<feature type="domain" description="Histidine kinase" evidence="7">
    <location>
        <begin position="143"/>
        <end position="366"/>
    </location>
</feature>
<feature type="modified residue" description="4-aspartylphosphate" evidence="6">
    <location>
        <position position="52"/>
    </location>
</feature>
<organism evidence="9 10">
    <name type="scientific">Cyanobacterium aponinum 0216</name>
    <dbReference type="NCBI Taxonomy" id="2676140"/>
    <lineage>
        <taxon>Bacteria</taxon>
        <taxon>Bacillati</taxon>
        <taxon>Cyanobacteriota</taxon>
        <taxon>Cyanophyceae</taxon>
        <taxon>Oscillatoriophycideae</taxon>
        <taxon>Chroococcales</taxon>
        <taxon>Geminocystaceae</taxon>
        <taxon>Cyanobacterium</taxon>
    </lineage>
</organism>
<evidence type="ECO:0000313" key="10">
    <source>
        <dbReference type="Proteomes" id="UP000437131"/>
    </source>
</evidence>
<dbReference type="EC" id="2.7.13.3" evidence="2"/>
<dbReference type="PANTHER" id="PTHR43547:SF2">
    <property type="entry name" value="HYBRID SIGNAL TRANSDUCTION HISTIDINE KINASE C"/>
    <property type="match status" value="1"/>
</dbReference>
<dbReference type="SUPFAM" id="SSF47384">
    <property type="entry name" value="Homodimeric domain of signal transducing histidine kinase"/>
    <property type="match status" value="1"/>
</dbReference>
<dbReference type="SMART" id="SM00448">
    <property type="entry name" value="REC"/>
    <property type="match status" value="1"/>
</dbReference>
<dbReference type="InterPro" id="IPR003661">
    <property type="entry name" value="HisK_dim/P_dom"/>
</dbReference>
<keyword evidence="3 6" id="KW-0597">Phosphoprotein</keyword>
<dbReference type="AlphaFoldDB" id="A0A844GTM6"/>
<dbReference type="InterPro" id="IPR005467">
    <property type="entry name" value="His_kinase_dom"/>
</dbReference>
<dbReference type="PROSITE" id="PS50109">
    <property type="entry name" value="HIS_KIN"/>
    <property type="match status" value="1"/>
</dbReference>
<keyword evidence="4" id="KW-0808">Transferase</keyword>
<reference evidence="9 10" key="1">
    <citation type="submission" date="2019-11" db="EMBL/GenBank/DDBJ databases">
        <title>Isolation of a new High Light Tolerant Cyanobacteria.</title>
        <authorList>
            <person name="Dobson Z."/>
            <person name="Vaughn N."/>
            <person name="Vaughn M."/>
            <person name="Fromme P."/>
            <person name="Mazor Y."/>
        </authorList>
    </citation>
    <scope>NUCLEOTIDE SEQUENCE [LARGE SCALE GENOMIC DNA]</scope>
    <source>
        <strain evidence="9 10">0216</strain>
    </source>
</reference>
<dbReference type="SUPFAM" id="SSF55874">
    <property type="entry name" value="ATPase domain of HSP90 chaperone/DNA topoisomerase II/histidine kinase"/>
    <property type="match status" value="1"/>
</dbReference>
<dbReference type="SMART" id="SM00388">
    <property type="entry name" value="HisKA"/>
    <property type="match status" value="1"/>
</dbReference>
<protein>
    <recommendedName>
        <fullName evidence="2">histidine kinase</fullName>
        <ecNumber evidence="2">2.7.13.3</ecNumber>
    </recommendedName>
</protein>
<evidence type="ECO:0000259" key="8">
    <source>
        <dbReference type="PROSITE" id="PS50110"/>
    </source>
</evidence>
<dbReference type="RefSeq" id="WP_155084000.1">
    <property type="nucleotide sequence ID" value="NZ_WMIA01000012.1"/>
</dbReference>
<dbReference type="PANTHER" id="PTHR43547">
    <property type="entry name" value="TWO-COMPONENT HISTIDINE KINASE"/>
    <property type="match status" value="1"/>
</dbReference>
<keyword evidence="4" id="KW-0418">Kinase</keyword>
<keyword evidence="5" id="KW-0902">Two-component regulatory system</keyword>
<name>A0A844GTM6_9CHRO</name>
<dbReference type="PROSITE" id="PS50110">
    <property type="entry name" value="RESPONSE_REGULATORY"/>
    <property type="match status" value="1"/>
</dbReference>
<accession>A0A844GTM6</accession>
<dbReference type="GO" id="GO:0000155">
    <property type="term" value="F:phosphorelay sensor kinase activity"/>
    <property type="evidence" value="ECO:0007669"/>
    <property type="project" value="InterPro"/>
</dbReference>
<dbReference type="Pfam" id="PF00072">
    <property type="entry name" value="Response_reg"/>
    <property type="match status" value="1"/>
</dbReference>
<dbReference type="InterPro" id="IPR001789">
    <property type="entry name" value="Sig_transdc_resp-reg_receiver"/>
</dbReference>
<comment type="caution">
    <text evidence="9">The sequence shown here is derived from an EMBL/GenBank/DDBJ whole genome shotgun (WGS) entry which is preliminary data.</text>
</comment>
<dbReference type="InterPro" id="IPR036890">
    <property type="entry name" value="HATPase_C_sf"/>
</dbReference>
<gene>
    <name evidence="9" type="ORF">GGC33_10640</name>
</gene>
<comment type="catalytic activity">
    <reaction evidence="1">
        <text>ATP + protein L-histidine = ADP + protein N-phospho-L-histidine.</text>
        <dbReference type="EC" id="2.7.13.3"/>
    </reaction>
</comment>
<evidence type="ECO:0000313" key="9">
    <source>
        <dbReference type="EMBL" id="MTF39380.1"/>
    </source>
</evidence>